<dbReference type="EMBL" id="BMWX01000006">
    <property type="protein sequence ID" value="GGZ35855.1"/>
    <property type="molecule type" value="Genomic_DNA"/>
</dbReference>
<name>A0A918Q8S6_9BACT</name>
<dbReference type="PANTHER" id="PTHR43224:SF1">
    <property type="entry name" value="AMIDINOTRANSFERASE"/>
    <property type="match status" value="1"/>
</dbReference>
<reference evidence="1" key="2">
    <citation type="submission" date="2020-09" db="EMBL/GenBank/DDBJ databases">
        <authorList>
            <person name="Sun Q."/>
            <person name="Kim S."/>
        </authorList>
    </citation>
    <scope>NUCLEOTIDE SEQUENCE</scope>
    <source>
        <strain evidence="1">KCTC 12368</strain>
    </source>
</reference>
<dbReference type="Gene3D" id="3.75.10.10">
    <property type="entry name" value="L-arginine/glycine Amidinotransferase, Chain A"/>
    <property type="match status" value="1"/>
</dbReference>
<evidence type="ECO:0000313" key="1">
    <source>
        <dbReference type="EMBL" id="GGZ35855.1"/>
    </source>
</evidence>
<proteinExistence type="predicted"/>
<reference evidence="1" key="1">
    <citation type="journal article" date="2014" name="Int. J. Syst. Evol. Microbiol.">
        <title>Complete genome sequence of Corynebacterium casei LMG S-19264T (=DSM 44701T), isolated from a smear-ripened cheese.</title>
        <authorList>
            <consortium name="US DOE Joint Genome Institute (JGI-PGF)"/>
            <person name="Walter F."/>
            <person name="Albersmeier A."/>
            <person name="Kalinowski J."/>
            <person name="Ruckert C."/>
        </authorList>
    </citation>
    <scope>NUCLEOTIDE SEQUENCE</scope>
    <source>
        <strain evidence="1">KCTC 12368</strain>
    </source>
</reference>
<protein>
    <recommendedName>
        <fullName evidence="3">Amidinotransferase</fullName>
    </recommendedName>
</protein>
<dbReference type="PIRSF" id="PIRSF028188">
    <property type="entry name" value="Amdntrnsf_FN0238"/>
    <property type="match status" value="1"/>
</dbReference>
<keyword evidence="2" id="KW-1185">Reference proteome</keyword>
<dbReference type="InterPro" id="IPR014541">
    <property type="entry name" value="Amdntrnsf_FN0238"/>
</dbReference>
<comment type="caution">
    <text evidence="1">The sequence shown here is derived from an EMBL/GenBank/DDBJ whole genome shotgun (WGS) entry which is preliminary data.</text>
</comment>
<dbReference type="Proteomes" id="UP000619457">
    <property type="component" value="Unassembled WGS sequence"/>
</dbReference>
<accession>A0A918Q8S6</accession>
<gene>
    <name evidence="1" type="ORF">GCM10007049_31420</name>
</gene>
<dbReference type="AlphaFoldDB" id="A0A918Q8S6"/>
<evidence type="ECO:0008006" key="3">
    <source>
        <dbReference type="Google" id="ProtNLM"/>
    </source>
</evidence>
<dbReference type="Pfam" id="PF19420">
    <property type="entry name" value="DDAH_eukar"/>
    <property type="match status" value="1"/>
</dbReference>
<dbReference type="SUPFAM" id="SSF55909">
    <property type="entry name" value="Pentein"/>
    <property type="match status" value="1"/>
</dbReference>
<evidence type="ECO:0000313" key="2">
    <source>
        <dbReference type="Proteomes" id="UP000619457"/>
    </source>
</evidence>
<dbReference type="PANTHER" id="PTHR43224">
    <property type="entry name" value="AMIDINOTRANSFERASE"/>
    <property type="match status" value="1"/>
</dbReference>
<sequence>MRAQVSSAILMVRPAAFGANPETALDNGYQMPPEEISVSEVQVRALAEFDQMVSLLRAKDINVMVVEDTELPNKPDAIFPNNWFSTHADGRLIYYPMLSNLRRKERRNDLVDLFFEAGFRVEEIVDLTFFEDDRQYLESTGSMVLDRQHKIAYACKSDRTHPEPLHYFQQLMGYKLVEFTAVQQLKAKKKPIYHTNVMMHIGEKLAVVCLDSIERLAEKLRVKEQLEQSGKVVLPITIPQKFAFAGNMLEVQNSQGKHYTVLSKTAYNSLKAGQKHILSKYTDLIMPNIPTIEMIGGGGVRCMMGEIFLPQIK</sequence>
<organism evidence="1 2">
    <name type="scientific">Echinicola pacifica</name>
    <dbReference type="NCBI Taxonomy" id="346377"/>
    <lineage>
        <taxon>Bacteria</taxon>
        <taxon>Pseudomonadati</taxon>
        <taxon>Bacteroidota</taxon>
        <taxon>Cytophagia</taxon>
        <taxon>Cytophagales</taxon>
        <taxon>Cyclobacteriaceae</taxon>
        <taxon>Echinicola</taxon>
    </lineage>
</organism>
<dbReference type="RefSeq" id="WP_018475522.1">
    <property type="nucleotide sequence ID" value="NZ_BMWX01000006.1"/>
</dbReference>
<dbReference type="NCBIfam" id="NF046062">
    <property type="entry name" value="citrull_CtlX"/>
    <property type="match status" value="1"/>
</dbReference>